<evidence type="ECO:0000256" key="12">
    <source>
        <dbReference type="SAM" id="Phobius"/>
    </source>
</evidence>
<feature type="transmembrane region" description="Helical" evidence="12">
    <location>
        <begin position="143"/>
        <end position="163"/>
    </location>
</feature>
<organism evidence="15 16">
    <name type="scientific">Juglans regia</name>
    <name type="common">English walnut</name>
    <dbReference type="NCBI Taxonomy" id="51240"/>
    <lineage>
        <taxon>Eukaryota</taxon>
        <taxon>Viridiplantae</taxon>
        <taxon>Streptophyta</taxon>
        <taxon>Embryophyta</taxon>
        <taxon>Tracheophyta</taxon>
        <taxon>Spermatophyta</taxon>
        <taxon>Magnoliopsida</taxon>
        <taxon>eudicotyledons</taxon>
        <taxon>Gunneridae</taxon>
        <taxon>Pentapetalae</taxon>
        <taxon>rosids</taxon>
        <taxon>fabids</taxon>
        <taxon>Fagales</taxon>
        <taxon>Juglandaceae</taxon>
        <taxon>Juglans</taxon>
    </lineage>
</organism>
<reference evidence="15" key="2">
    <citation type="submission" date="2020-03" db="EMBL/GenBank/DDBJ databases">
        <title>Walnut 2.0.</title>
        <authorList>
            <person name="Marrano A."/>
            <person name="Britton M."/>
            <person name="Zimin A.V."/>
            <person name="Zaini P.A."/>
            <person name="Workman R."/>
            <person name="Puiu D."/>
            <person name="Bianco L."/>
            <person name="Allen B.J."/>
            <person name="Troggio M."/>
            <person name="Leslie C.A."/>
            <person name="Timp W."/>
            <person name="Dendekar A."/>
            <person name="Salzberg S.L."/>
            <person name="Neale D.B."/>
        </authorList>
    </citation>
    <scope>NUCLEOTIDE SEQUENCE</scope>
    <source>
        <tissue evidence="15">Leaves</tissue>
    </source>
</reference>
<evidence type="ECO:0000256" key="4">
    <source>
        <dbReference type="ARBA" id="ARBA00022692"/>
    </source>
</evidence>
<feature type="transmembrane region" description="Helical" evidence="12">
    <location>
        <begin position="216"/>
        <end position="235"/>
    </location>
</feature>
<evidence type="ECO:0000313" key="15">
    <source>
        <dbReference type="EMBL" id="KAF5475223.1"/>
    </source>
</evidence>
<dbReference type="PANTHER" id="PTHR24222">
    <property type="entry name" value="ABC TRANSPORTER B FAMILY"/>
    <property type="match status" value="1"/>
</dbReference>
<comment type="caution">
    <text evidence="15">The sequence shown here is derived from an EMBL/GenBank/DDBJ whole genome shotgun (WGS) entry which is preliminary data.</text>
</comment>
<sequence length="1330" mass="143710">HIILLLPLPPYLPPDLFHSFSFFLPLSIDLITELLLIETSACTSTDREKRRMVTKQMKEDDDGKGGDNKSGAKIDKQKVSFYKLFSFADSLDVVLMILGTIGAAANGLSQPLMTLIFGKLINSFGASDPSHVIKQVSKVSLDFVYLAIATGIVAFLQVACWTVSGERQASRIRGLYLKTILRQDIAFFDTQTTTGEVIGRMSGDTILIQDAMGEKVGKFVQFVSTFLGGFAVAFAKGWLLTVVLLSCIPPIVIAGGAVSLIMSKMSSRGQVAYADAGNVVEQTVGAIRTVASFTGEKRAIEKYNKKLRIAYTATVHQGLASGLGVGVVIAIVFCSYGLAVWYGSKLIIERGYDGGQVINVLMAVMTGGMSLGQASPSMNAFASGQAAAYKMFETINRQPKIDVYDTSGAMLEDIKGEIELKDVYFRYPARPDVQIFSGFSLYVPSGKTVALVGQSGSGKSTVIGLVERFYDPDAGEVLIDGVNLKQLQLRWIREKIGLVSQEPNLFTTTIKENIAYGKENATMEEIRTAIELANAAKFIDKLPKGLDTMVGEHGTQLSGGQKQRIAIARAILKNPRILLLDEATSALDAESERIVQDALVNIMSNRTTLVVAHRLTTVRNADIIAVVHQGKLVEQGTHEKLIRDPDGAYSQLVSLQEGAKKEENVKITTANKTHTSFFDVDKTVESLGSQRFSLGRSISRGSSGSSRRSSFTINYALPGGPITMLETDEITEDFERKEIDVGKRQKVSIKRLAYLNKTEIPVLLVGSVAAAIQGVIFPIFGLLLSSAISMFFEPPSQLRKDSRFWALVYLALGCIALVAIPVQNYFFGIAGGKLIERIRSLTFEKVVHQQISWFDDPANSSGAVGARLSTDASTVRSLVGDALAQIVQNIATVIAGIIIAFTANWILAFIILAVLPLVLMQGFIQARFTKGFSADAKVMYEEASQVANDAVGSIRTVASFCAENKVMDMYQRKCEGPMKNGVRVGLISGIGFGFSYFALFCTNAFCFYIGAILIKHGKATFGEVFKVFFALTISAVGVSQTSALAPDTNKAKDSAASIFEMLDSKPKIDSSNNAGTTLPSVTGNIELQHISFRYPTRPDMQIFKDLCLNIPSGKTVALVGESGSGKSTVISLIERFYDPDSGSVLLDGVELSKLRLSWLRQQMGLVSQEPILFNETIRDNIAYGSQGGSATEEEIIAATKAANAHNFISSLPQGYDTSVGERGVQLSGGQKQRIAIARAILKDPKILLLDEATSALDAESERVVQDALDSVMVNRTTIVVAHRLATIKGANIIAVVKNGVIGEKGTHDVLMDINDGVYASLVALHMSSSS</sequence>
<evidence type="ECO:0000256" key="2">
    <source>
        <dbReference type="ARBA" id="ARBA00007577"/>
    </source>
</evidence>
<dbReference type="SUPFAM" id="SSF90123">
    <property type="entry name" value="ABC transporter transmembrane region"/>
    <property type="match status" value="2"/>
</dbReference>
<dbReference type="EMBL" id="LIHL02000003">
    <property type="protein sequence ID" value="KAF5475223.1"/>
    <property type="molecule type" value="Genomic_DNA"/>
</dbReference>
<dbReference type="FunFam" id="1.20.1560.10:FF:000044">
    <property type="entry name" value="ABC transporter B family member 9"/>
    <property type="match status" value="1"/>
</dbReference>
<accession>A0A833XZ74</accession>
<dbReference type="GO" id="GO:0010328">
    <property type="term" value="F:auxin influx transmembrane transporter activity"/>
    <property type="evidence" value="ECO:0007669"/>
    <property type="project" value="UniProtKB-ARBA"/>
</dbReference>
<reference evidence="15" key="1">
    <citation type="submission" date="2015-10" db="EMBL/GenBank/DDBJ databases">
        <authorList>
            <person name="Martinez-Garcia P.J."/>
            <person name="Crepeau M.W."/>
            <person name="Puiu D."/>
            <person name="Gonzalez-Ibeas D."/>
            <person name="Whalen J."/>
            <person name="Stevens K."/>
            <person name="Paul R."/>
            <person name="Butterfield T."/>
            <person name="Britton M."/>
            <person name="Reagan R."/>
            <person name="Chakraborty S."/>
            <person name="Walawage S.L."/>
            <person name="Vasquez-Gross H.A."/>
            <person name="Cardeno C."/>
            <person name="Famula R."/>
            <person name="Pratt K."/>
            <person name="Kuruganti S."/>
            <person name="Aradhya M.K."/>
            <person name="Leslie C.A."/>
            <person name="Dandekar A.M."/>
            <person name="Salzberg S.L."/>
            <person name="Wegrzyn J.L."/>
            <person name="Langley C.H."/>
            <person name="Neale D.B."/>
        </authorList>
    </citation>
    <scope>NUCLEOTIDE SEQUENCE</scope>
    <source>
        <tissue evidence="15">Leaves</tissue>
    </source>
</reference>
<dbReference type="PROSITE" id="PS00211">
    <property type="entry name" value="ABC_TRANSPORTER_1"/>
    <property type="match status" value="2"/>
</dbReference>
<feature type="domain" description="ABC transporter" evidence="13">
    <location>
        <begin position="418"/>
        <end position="654"/>
    </location>
</feature>
<comment type="similarity">
    <text evidence="2">Belongs to the ABC transporter superfamily. ABCB family. Multidrug resistance exporter (TC 3.A.1.201) subfamily.</text>
</comment>
<feature type="transmembrane region" description="Helical" evidence="12">
    <location>
        <begin position="893"/>
        <end position="919"/>
    </location>
</feature>
<dbReference type="Gene3D" id="3.40.50.300">
    <property type="entry name" value="P-loop containing nucleotide triphosphate hydrolases"/>
    <property type="match status" value="2"/>
</dbReference>
<evidence type="ECO:0000256" key="7">
    <source>
        <dbReference type="ARBA" id="ARBA00022840"/>
    </source>
</evidence>
<evidence type="ECO:0000256" key="6">
    <source>
        <dbReference type="ARBA" id="ARBA00022741"/>
    </source>
</evidence>
<dbReference type="PROSITE" id="PS50929">
    <property type="entry name" value="ABC_TM1F"/>
    <property type="match status" value="2"/>
</dbReference>
<proteinExistence type="inferred from homology"/>
<evidence type="ECO:0000256" key="9">
    <source>
        <dbReference type="ARBA" id="ARBA00023136"/>
    </source>
</evidence>
<keyword evidence="10" id="KW-0325">Glycoprotein</keyword>
<feature type="transmembrane region" description="Helical" evidence="12">
    <location>
        <begin position="84"/>
        <end position="105"/>
    </location>
</feature>
<keyword evidence="4 12" id="KW-0812">Transmembrane</keyword>
<name>A0A833XZ74_JUGRE</name>
<evidence type="ECO:0000256" key="11">
    <source>
        <dbReference type="SAM" id="MobiDB-lite"/>
    </source>
</evidence>
<dbReference type="InterPro" id="IPR027417">
    <property type="entry name" value="P-loop_NTPase"/>
</dbReference>
<dbReference type="GO" id="GO:0010329">
    <property type="term" value="F:auxin efflux transmembrane transporter activity"/>
    <property type="evidence" value="ECO:0007669"/>
    <property type="project" value="UniProtKB-ARBA"/>
</dbReference>
<feature type="domain" description="ABC transporter" evidence="13">
    <location>
        <begin position="1085"/>
        <end position="1323"/>
    </location>
</feature>
<feature type="transmembrane region" description="Helical" evidence="12">
    <location>
        <begin position="804"/>
        <end position="827"/>
    </location>
</feature>
<evidence type="ECO:0000313" key="16">
    <source>
        <dbReference type="Proteomes" id="UP000619265"/>
    </source>
</evidence>
<dbReference type="InterPro" id="IPR003439">
    <property type="entry name" value="ABC_transporter-like_ATP-bd"/>
</dbReference>
<dbReference type="GO" id="GO:0005886">
    <property type="term" value="C:plasma membrane"/>
    <property type="evidence" value="ECO:0007669"/>
    <property type="project" value="UniProtKB-SubCell"/>
</dbReference>
<evidence type="ECO:0000256" key="3">
    <source>
        <dbReference type="ARBA" id="ARBA00022448"/>
    </source>
</evidence>
<evidence type="ECO:0000256" key="10">
    <source>
        <dbReference type="ARBA" id="ARBA00023180"/>
    </source>
</evidence>
<evidence type="ECO:0000256" key="5">
    <source>
        <dbReference type="ARBA" id="ARBA00022737"/>
    </source>
</evidence>
<dbReference type="InterPro" id="IPR039421">
    <property type="entry name" value="Type_1_exporter"/>
</dbReference>
<evidence type="ECO:0008006" key="17">
    <source>
        <dbReference type="Google" id="ProtNLM"/>
    </source>
</evidence>
<feature type="transmembrane region" description="Helical" evidence="12">
    <location>
        <begin position="241"/>
        <end position="262"/>
    </location>
</feature>
<dbReference type="PANTHER" id="PTHR24222:SF50">
    <property type="entry name" value="ABC TRANSPORTER B FAMILY MEMBER 9-LIKE ISOFORM X2"/>
    <property type="match status" value="1"/>
</dbReference>
<dbReference type="GO" id="GO:0016887">
    <property type="term" value="F:ATP hydrolysis activity"/>
    <property type="evidence" value="ECO:0007669"/>
    <property type="project" value="InterPro"/>
</dbReference>
<dbReference type="FunFam" id="3.40.50.300:FF:000066">
    <property type="entry name" value="ABC transporter B family member 1"/>
    <property type="match status" value="2"/>
</dbReference>
<dbReference type="CDD" id="cd18577">
    <property type="entry name" value="ABC_6TM_Pgp_ABCB1_D1_like"/>
    <property type="match status" value="1"/>
</dbReference>
<dbReference type="FunFam" id="1.20.1560.10:FF:000025">
    <property type="entry name" value="ABC transporter B family member 9"/>
    <property type="match status" value="1"/>
</dbReference>
<keyword evidence="5" id="KW-0677">Repeat</keyword>
<evidence type="ECO:0000259" key="13">
    <source>
        <dbReference type="PROSITE" id="PS50893"/>
    </source>
</evidence>
<feature type="non-terminal residue" evidence="15">
    <location>
        <position position="1330"/>
    </location>
</feature>
<keyword evidence="3" id="KW-0813">Transport</keyword>
<dbReference type="PROSITE" id="PS50893">
    <property type="entry name" value="ABC_TRANSPORTER_2"/>
    <property type="match status" value="2"/>
</dbReference>
<feature type="transmembrane region" description="Helical" evidence="12">
    <location>
        <begin position="760"/>
        <end position="784"/>
    </location>
</feature>
<dbReference type="InterPro" id="IPR003593">
    <property type="entry name" value="AAA+_ATPase"/>
</dbReference>
<dbReference type="Pfam" id="PF00005">
    <property type="entry name" value="ABC_tran"/>
    <property type="match status" value="2"/>
</dbReference>
<evidence type="ECO:0000259" key="14">
    <source>
        <dbReference type="PROSITE" id="PS50929"/>
    </source>
</evidence>
<keyword evidence="6" id="KW-0547">Nucleotide-binding</keyword>
<feature type="transmembrane region" description="Helical" evidence="12">
    <location>
        <begin position="20"/>
        <end position="42"/>
    </location>
</feature>
<evidence type="ECO:0000256" key="8">
    <source>
        <dbReference type="ARBA" id="ARBA00022989"/>
    </source>
</evidence>
<protein>
    <recommendedName>
        <fullName evidence="17">ABC transporter B family member 9-like</fullName>
    </recommendedName>
</protein>
<dbReference type="InterPro" id="IPR017871">
    <property type="entry name" value="ABC_transporter-like_CS"/>
</dbReference>
<feature type="region of interest" description="Disordered" evidence="11">
    <location>
        <begin position="47"/>
        <end position="71"/>
    </location>
</feature>
<comment type="subcellular location">
    <subcellularLocation>
        <location evidence="1">Cell membrane</location>
        <topology evidence="1">Multi-pass membrane protein</topology>
    </subcellularLocation>
</comment>
<dbReference type="GO" id="GO:0005524">
    <property type="term" value="F:ATP binding"/>
    <property type="evidence" value="ECO:0007669"/>
    <property type="project" value="UniProtKB-KW"/>
</dbReference>
<dbReference type="InterPro" id="IPR011527">
    <property type="entry name" value="ABC1_TM_dom"/>
</dbReference>
<dbReference type="Gene3D" id="1.20.1560.10">
    <property type="entry name" value="ABC transporter type 1, transmembrane domain"/>
    <property type="match status" value="1"/>
</dbReference>
<gene>
    <name evidence="15" type="ORF">F2P56_007053</name>
</gene>
<feature type="domain" description="ABC transmembrane type-1" evidence="14">
    <location>
        <begin position="97"/>
        <end position="383"/>
    </location>
</feature>
<dbReference type="SUPFAM" id="SSF52540">
    <property type="entry name" value="P-loop containing nucleoside triphosphate hydrolases"/>
    <property type="match status" value="2"/>
</dbReference>
<dbReference type="CDD" id="cd18578">
    <property type="entry name" value="ABC_6TM_Pgp_ABCB1_D2_like"/>
    <property type="match status" value="1"/>
</dbReference>
<feature type="transmembrane region" description="Helical" evidence="12">
    <location>
        <begin position="318"/>
        <end position="342"/>
    </location>
</feature>
<feature type="transmembrane region" description="Helical" evidence="12">
    <location>
        <begin position="986"/>
        <end position="1013"/>
    </location>
</feature>
<keyword evidence="7" id="KW-0067">ATP-binding</keyword>
<keyword evidence="9 12" id="KW-0472">Membrane</keyword>
<dbReference type="FunFam" id="1.20.1560.10:FF:000009">
    <property type="entry name" value="ABC transporter B family member 1"/>
    <property type="match status" value="1"/>
</dbReference>
<dbReference type="CDD" id="cd03249">
    <property type="entry name" value="ABC_MTABC3_MDL1_MDL2"/>
    <property type="match status" value="2"/>
</dbReference>
<keyword evidence="8 12" id="KW-1133">Transmembrane helix</keyword>
<feature type="domain" description="ABC transmembrane type-1" evidence="14">
    <location>
        <begin position="764"/>
        <end position="1050"/>
    </location>
</feature>
<dbReference type="GO" id="GO:0140359">
    <property type="term" value="F:ABC-type transporter activity"/>
    <property type="evidence" value="ECO:0007669"/>
    <property type="project" value="InterPro"/>
</dbReference>
<dbReference type="Proteomes" id="UP000619265">
    <property type="component" value="Unassembled WGS sequence"/>
</dbReference>
<evidence type="ECO:0000256" key="1">
    <source>
        <dbReference type="ARBA" id="ARBA00004651"/>
    </source>
</evidence>
<dbReference type="InterPro" id="IPR036640">
    <property type="entry name" value="ABC1_TM_sf"/>
</dbReference>
<dbReference type="Gramene" id="Jr03_15360_p1">
    <property type="protein sequence ID" value="cds.Jr03_15360_p1"/>
    <property type="gene ID" value="Jr03_15360"/>
</dbReference>
<dbReference type="SMART" id="SM00382">
    <property type="entry name" value="AAA"/>
    <property type="match status" value="2"/>
</dbReference>
<dbReference type="Pfam" id="PF00664">
    <property type="entry name" value="ABC_membrane"/>
    <property type="match status" value="2"/>
</dbReference>